<sequence length="96" mass="10712">MAIRYGGNPASTAIAVVADLAAFVIGLWIMMYALDANRTNDFVEFVRDSANWLAGWSRDMFTVDPDWWRVLLNYGIAAVVYLFVGHALARSVRKIG</sequence>
<keyword evidence="1" id="KW-0472">Membrane</keyword>
<feature type="transmembrane region" description="Helical" evidence="1">
    <location>
        <begin position="67"/>
        <end position="89"/>
    </location>
</feature>
<evidence type="ECO:0008006" key="4">
    <source>
        <dbReference type="Google" id="ProtNLM"/>
    </source>
</evidence>
<feature type="transmembrane region" description="Helical" evidence="1">
    <location>
        <begin position="12"/>
        <end position="34"/>
    </location>
</feature>
<proteinExistence type="predicted"/>
<keyword evidence="3" id="KW-1185">Reference proteome</keyword>
<dbReference type="EMBL" id="JBHSZO010000028">
    <property type="protein sequence ID" value="MFC7220081.1"/>
    <property type="molecule type" value="Genomic_DNA"/>
</dbReference>
<dbReference type="RefSeq" id="WP_386416483.1">
    <property type="nucleotide sequence ID" value="NZ_JBHSZO010000028.1"/>
</dbReference>
<evidence type="ECO:0000313" key="2">
    <source>
        <dbReference type="EMBL" id="MFC7220081.1"/>
    </source>
</evidence>
<protein>
    <recommendedName>
        <fullName evidence="4">Integral membrane protein</fullName>
    </recommendedName>
</protein>
<organism evidence="2 3">
    <name type="scientific">Streptomyces polyrhachis</name>
    <dbReference type="NCBI Taxonomy" id="1282885"/>
    <lineage>
        <taxon>Bacteria</taxon>
        <taxon>Bacillati</taxon>
        <taxon>Actinomycetota</taxon>
        <taxon>Actinomycetes</taxon>
        <taxon>Kitasatosporales</taxon>
        <taxon>Streptomycetaceae</taxon>
        <taxon>Streptomyces</taxon>
    </lineage>
</organism>
<name>A0ABW2GKA4_9ACTN</name>
<reference evidence="3" key="1">
    <citation type="journal article" date="2019" name="Int. J. Syst. Evol. Microbiol.">
        <title>The Global Catalogue of Microorganisms (GCM) 10K type strain sequencing project: providing services to taxonomists for standard genome sequencing and annotation.</title>
        <authorList>
            <consortium name="The Broad Institute Genomics Platform"/>
            <consortium name="The Broad Institute Genome Sequencing Center for Infectious Disease"/>
            <person name="Wu L."/>
            <person name="Ma J."/>
        </authorList>
    </citation>
    <scope>NUCLEOTIDE SEQUENCE [LARGE SCALE GENOMIC DNA]</scope>
    <source>
        <strain evidence="3">CGMCC 1.13681</strain>
    </source>
</reference>
<keyword evidence="1" id="KW-0812">Transmembrane</keyword>
<evidence type="ECO:0000256" key="1">
    <source>
        <dbReference type="SAM" id="Phobius"/>
    </source>
</evidence>
<keyword evidence="1" id="KW-1133">Transmembrane helix</keyword>
<dbReference type="Proteomes" id="UP001596413">
    <property type="component" value="Unassembled WGS sequence"/>
</dbReference>
<comment type="caution">
    <text evidence="2">The sequence shown here is derived from an EMBL/GenBank/DDBJ whole genome shotgun (WGS) entry which is preliminary data.</text>
</comment>
<evidence type="ECO:0000313" key="3">
    <source>
        <dbReference type="Proteomes" id="UP001596413"/>
    </source>
</evidence>
<gene>
    <name evidence="2" type="ORF">ACFQLX_18200</name>
</gene>
<accession>A0ABW2GKA4</accession>